<feature type="compositionally biased region" description="Basic and acidic residues" evidence="1">
    <location>
        <begin position="37"/>
        <end position="61"/>
    </location>
</feature>
<comment type="caution">
    <text evidence="2">The sequence shown here is derived from an EMBL/GenBank/DDBJ whole genome shotgun (WGS) entry which is preliminary data.</text>
</comment>
<evidence type="ECO:0000313" key="3">
    <source>
        <dbReference type="Proteomes" id="UP000470520"/>
    </source>
</evidence>
<sequence>AHAAAAAPAGPALDGTAPDNTAPLPKRVRQANLAPQLKREPDRRPENTFEPAVRDADEVRSRMASLQRGWERGREENAEGDRAHSGTAPGTTEGDGR</sequence>
<dbReference type="GO" id="GO:0016301">
    <property type="term" value="F:kinase activity"/>
    <property type="evidence" value="ECO:0007669"/>
    <property type="project" value="UniProtKB-KW"/>
</dbReference>
<evidence type="ECO:0000313" key="2">
    <source>
        <dbReference type="EMBL" id="NEB92236.1"/>
    </source>
</evidence>
<keyword evidence="2" id="KW-0808">Transferase</keyword>
<feature type="non-terminal residue" evidence="2">
    <location>
        <position position="1"/>
    </location>
</feature>
<proteinExistence type="predicted"/>
<dbReference type="Proteomes" id="UP000470520">
    <property type="component" value="Unassembled WGS sequence"/>
</dbReference>
<gene>
    <name evidence="2" type="ORF">G3I21_10990</name>
</gene>
<keyword evidence="2" id="KW-0418">Kinase</keyword>
<dbReference type="EMBL" id="JAAGMR010000134">
    <property type="protein sequence ID" value="NEB92236.1"/>
    <property type="molecule type" value="Genomic_DNA"/>
</dbReference>
<protein>
    <submittedName>
        <fullName evidence="2">Histidine kinase</fullName>
    </submittedName>
</protein>
<name>A0A7K3QQR3_9ACTN</name>
<organism evidence="2 3">
    <name type="scientific">Streptomyces bauhiniae</name>
    <dbReference type="NCBI Taxonomy" id="2340725"/>
    <lineage>
        <taxon>Bacteria</taxon>
        <taxon>Bacillati</taxon>
        <taxon>Actinomycetota</taxon>
        <taxon>Actinomycetes</taxon>
        <taxon>Kitasatosporales</taxon>
        <taxon>Streptomycetaceae</taxon>
        <taxon>Streptomyces</taxon>
    </lineage>
</organism>
<feature type="compositionally biased region" description="Basic and acidic residues" evidence="1">
    <location>
        <begin position="69"/>
        <end position="84"/>
    </location>
</feature>
<evidence type="ECO:0000256" key="1">
    <source>
        <dbReference type="SAM" id="MobiDB-lite"/>
    </source>
</evidence>
<dbReference type="AlphaFoldDB" id="A0A7K3QQR3"/>
<feature type="compositionally biased region" description="Low complexity" evidence="1">
    <location>
        <begin position="1"/>
        <end position="12"/>
    </location>
</feature>
<reference evidence="2 3" key="1">
    <citation type="submission" date="2020-01" db="EMBL/GenBank/DDBJ databases">
        <title>Insect and environment-associated Actinomycetes.</title>
        <authorList>
            <person name="Currrie C."/>
            <person name="Chevrette M."/>
            <person name="Carlson C."/>
            <person name="Stubbendieck R."/>
            <person name="Wendt-Pienkowski E."/>
        </authorList>
    </citation>
    <scope>NUCLEOTIDE SEQUENCE [LARGE SCALE GENOMIC DNA]</scope>
    <source>
        <strain evidence="2 3">SID7754</strain>
    </source>
</reference>
<accession>A0A7K3QQR3</accession>
<feature type="region of interest" description="Disordered" evidence="1">
    <location>
        <begin position="1"/>
        <end position="97"/>
    </location>
</feature>